<evidence type="ECO:0000313" key="4">
    <source>
        <dbReference type="EMBL" id="GGH58893.1"/>
    </source>
</evidence>
<keyword evidence="2" id="KW-0012">Acyltransferase</keyword>
<dbReference type="InterPro" id="IPR016181">
    <property type="entry name" value="Acyl_CoA_acyltransferase"/>
</dbReference>
<keyword evidence="1" id="KW-0808">Transferase</keyword>
<organism evidence="4 5">
    <name type="scientific">Rothia aerolata</name>
    <dbReference type="NCBI Taxonomy" id="1812262"/>
    <lineage>
        <taxon>Bacteria</taxon>
        <taxon>Bacillati</taxon>
        <taxon>Actinomycetota</taxon>
        <taxon>Actinomycetes</taxon>
        <taxon>Micrococcales</taxon>
        <taxon>Micrococcaceae</taxon>
        <taxon>Rothia</taxon>
    </lineage>
</organism>
<keyword evidence="5" id="KW-1185">Reference proteome</keyword>
<dbReference type="PANTHER" id="PTHR43877:SF2">
    <property type="entry name" value="AMINOALKYLPHOSPHONATE N-ACETYLTRANSFERASE-RELATED"/>
    <property type="match status" value="1"/>
</dbReference>
<accession>A0A917MRI0</accession>
<name>A0A917MRI0_9MICC</name>
<dbReference type="InterPro" id="IPR050832">
    <property type="entry name" value="Bact_Acetyltransf"/>
</dbReference>
<evidence type="ECO:0000259" key="3">
    <source>
        <dbReference type="PROSITE" id="PS51186"/>
    </source>
</evidence>
<dbReference type="InterPro" id="IPR000182">
    <property type="entry name" value="GNAT_dom"/>
</dbReference>
<dbReference type="EMBL" id="BMDC01000001">
    <property type="protein sequence ID" value="GGH58893.1"/>
    <property type="molecule type" value="Genomic_DNA"/>
</dbReference>
<dbReference type="GO" id="GO:0016747">
    <property type="term" value="F:acyltransferase activity, transferring groups other than amino-acyl groups"/>
    <property type="evidence" value="ECO:0007669"/>
    <property type="project" value="InterPro"/>
</dbReference>
<comment type="caution">
    <text evidence="4">The sequence shown here is derived from an EMBL/GenBank/DDBJ whole genome shotgun (WGS) entry which is preliminary data.</text>
</comment>
<reference evidence="4 5" key="1">
    <citation type="journal article" date="2014" name="Int. J. Syst. Evol. Microbiol.">
        <title>Complete genome sequence of Corynebacterium casei LMG S-19264T (=DSM 44701T), isolated from a smear-ripened cheese.</title>
        <authorList>
            <consortium name="US DOE Joint Genome Institute (JGI-PGF)"/>
            <person name="Walter F."/>
            <person name="Albersmeier A."/>
            <person name="Kalinowski J."/>
            <person name="Ruckert C."/>
        </authorList>
    </citation>
    <scope>NUCLEOTIDE SEQUENCE [LARGE SCALE GENOMIC DNA]</scope>
    <source>
        <strain evidence="4 5">CCM 8669</strain>
    </source>
</reference>
<evidence type="ECO:0000313" key="5">
    <source>
        <dbReference type="Proteomes" id="UP000600171"/>
    </source>
</evidence>
<feature type="domain" description="N-acetyltransferase" evidence="3">
    <location>
        <begin position="11"/>
        <end position="166"/>
    </location>
</feature>
<dbReference type="Gene3D" id="3.40.630.30">
    <property type="match status" value="1"/>
</dbReference>
<evidence type="ECO:0000256" key="2">
    <source>
        <dbReference type="ARBA" id="ARBA00023315"/>
    </source>
</evidence>
<proteinExistence type="predicted"/>
<gene>
    <name evidence="4" type="ORF">GCM10007359_05540</name>
</gene>
<dbReference type="PANTHER" id="PTHR43877">
    <property type="entry name" value="AMINOALKYLPHOSPHONATE N-ACETYLTRANSFERASE-RELATED-RELATED"/>
    <property type="match status" value="1"/>
</dbReference>
<sequence>MTSPIQKLDGISVRPYRDSDEKNWVNCRVQAFLDSSYRDDVQQYREEYENPSVRIVAVRDQDQQILGFLDVEYCSEQGPETVEKHGVLWHLGVLPDYRRLKLAHTMWEVAKLELKAAGVSRVQAWTQDDTAANLWYLRQGWKVTKSYLNVYVRGLMGEFPLKDLLPGIDRVWKYGHIRNFNFEAPLEYRSELEKLSYRMHEVRVYEIEL</sequence>
<dbReference type="CDD" id="cd04301">
    <property type="entry name" value="NAT_SF"/>
    <property type="match status" value="1"/>
</dbReference>
<dbReference type="RefSeq" id="WP_188358791.1">
    <property type="nucleotide sequence ID" value="NZ_BMDC01000001.1"/>
</dbReference>
<dbReference type="Pfam" id="PF00583">
    <property type="entry name" value="Acetyltransf_1"/>
    <property type="match status" value="1"/>
</dbReference>
<dbReference type="PROSITE" id="PS51186">
    <property type="entry name" value="GNAT"/>
    <property type="match status" value="1"/>
</dbReference>
<protein>
    <recommendedName>
        <fullName evidence="3">N-acetyltransferase domain-containing protein</fullName>
    </recommendedName>
</protein>
<dbReference type="Proteomes" id="UP000600171">
    <property type="component" value="Unassembled WGS sequence"/>
</dbReference>
<dbReference type="AlphaFoldDB" id="A0A917MRI0"/>
<dbReference type="SUPFAM" id="SSF55729">
    <property type="entry name" value="Acyl-CoA N-acyltransferases (Nat)"/>
    <property type="match status" value="1"/>
</dbReference>
<evidence type="ECO:0000256" key="1">
    <source>
        <dbReference type="ARBA" id="ARBA00022679"/>
    </source>
</evidence>